<proteinExistence type="predicted"/>
<protein>
    <recommendedName>
        <fullName evidence="3">ParB/Sulfiredoxin domain-containing protein</fullName>
    </recommendedName>
</protein>
<dbReference type="Proteomes" id="UP001596958">
    <property type="component" value="Unassembled WGS sequence"/>
</dbReference>
<reference evidence="2" key="1">
    <citation type="journal article" date="2019" name="Int. J. Syst. Evol. Microbiol.">
        <title>The Global Catalogue of Microorganisms (GCM) 10K type strain sequencing project: providing services to taxonomists for standard genome sequencing and annotation.</title>
        <authorList>
            <consortium name="The Broad Institute Genomics Platform"/>
            <consortium name="The Broad Institute Genome Sequencing Center for Infectious Disease"/>
            <person name="Wu L."/>
            <person name="Ma J."/>
        </authorList>
    </citation>
    <scope>NUCLEOTIDE SEQUENCE [LARGE SCALE GENOMIC DNA]</scope>
    <source>
        <strain evidence="2">CCUG 63418</strain>
    </source>
</reference>
<evidence type="ECO:0000313" key="1">
    <source>
        <dbReference type="EMBL" id="MFD0750169.1"/>
    </source>
</evidence>
<evidence type="ECO:0008006" key="3">
    <source>
        <dbReference type="Google" id="ProtNLM"/>
    </source>
</evidence>
<dbReference type="RefSeq" id="WP_377099191.1">
    <property type="nucleotide sequence ID" value="NZ_JBHTHU010000005.1"/>
</dbReference>
<comment type="caution">
    <text evidence="1">The sequence shown here is derived from an EMBL/GenBank/DDBJ whole genome shotgun (WGS) entry which is preliminary data.</text>
</comment>
<organism evidence="1 2">
    <name type="scientific">Mucilaginibacter calamicampi</name>
    <dbReference type="NCBI Taxonomy" id="1302352"/>
    <lineage>
        <taxon>Bacteria</taxon>
        <taxon>Pseudomonadati</taxon>
        <taxon>Bacteroidota</taxon>
        <taxon>Sphingobacteriia</taxon>
        <taxon>Sphingobacteriales</taxon>
        <taxon>Sphingobacteriaceae</taxon>
        <taxon>Mucilaginibacter</taxon>
    </lineage>
</organism>
<dbReference type="EMBL" id="JBHTHU010000005">
    <property type="protein sequence ID" value="MFD0750169.1"/>
    <property type="molecule type" value="Genomic_DNA"/>
</dbReference>
<gene>
    <name evidence="1" type="ORF">ACFQZS_08460</name>
</gene>
<sequence length="477" mass="55601">MNKETRIQKIQEIIVRDEKNPFGKMEIPWNDTLVSKNVYQIPLEYLVYNKYNGRILSRTQSLERQSYVIDVESEEGKKKIEELLFDSNESRNKTTQTSLNDYGQQKVGIITKDGIIIDGNRRAMLLNRGKKYEYFKAVVLDVTLDENPLEIEKLETTYQMGEDEKVGYNATEKYIKSKLLYKKLTQQNYSSNIEKHEPSKSAIAKIAKWMGEDPSEIVKYLNTMEVMDEYLEFLEYDGFYTQLDKREDQFLNLTKWLNTYYGEASKKGFDGYGDDDVDELKAIAFDYIRAKYEGKEFRILAEGQRPNHFFGDKEIWTSFAKYHNDRLKNIEEVEIDYASQNLNKHLDARDSSFLESTKLDGKISFLEENIRIHEEKLGYNRASDEPQKLVSKALDALNAIKTGHKSFANKDVQKQVEALGNKVFGMLLQKSTTRTLSHIISLLESLDLKNVPEAEQEEIHDKAKKIQQLGYQITKRF</sequence>
<accession>A0ABW2YV80</accession>
<keyword evidence="2" id="KW-1185">Reference proteome</keyword>
<name>A0ABW2YV80_9SPHI</name>
<evidence type="ECO:0000313" key="2">
    <source>
        <dbReference type="Proteomes" id="UP001596958"/>
    </source>
</evidence>